<dbReference type="AlphaFoldDB" id="A0A0C9TGX2"/>
<comment type="similarity">
    <text evidence="1">Belongs to the iron/ascorbate-dependent oxidoreductase family.</text>
</comment>
<dbReference type="EMBL" id="KN819339">
    <property type="protein sequence ID" value="KIJ14965.1"/>
    <property type="molecule type" value="Genomic_DNA"/>
</dbReference>
<dbReference type="PANTHER" id="PTHR33099:SF14">
    <property type="entry name" value="PROLYL 4-HYDROXYLASE ALPHA SUBUNIT FE(2+) 2OG DIOXYGENASE DOMAIN-CONTAINING PROTEIN"/>
    <property type="match status" value="1"/>
</dbReference>
<accession>A0A0C9TGX2</accession>
<evidence type="ECO:0000313" key="3">
    <source>
        <dbReference type="EMBL" id="KIJ14965.1"/>
    </source>
</evidence>
<reference evidence="4" key="2">
    <citation type="submission" date="2015-01" db="EMBL/GenBank/DDBJ databases">
        <title>Evolutionary Origins and Diversification of the Mycorrhizal Mutualists.</title>
        <authorList>
            <consortium name="DOE Joint Genome Institute"/>
            <consortium name="Mycorrhizal Genomics Consortium"/>
            <person name="Kohler A."/>
            <person name="Kuo A."/>
            <person name="Nagy L.G."/>
            <person name="Floudas D."/>
            <person name="Copeland A."/>
            <person name="Barry K.W."/>
            <person name="Cichocki N."/>
            <person name="Veneault-Fourrey C."/>
            <person name="LaButti K."/>
            <person name="Lindquist E.A."/>
            <person name="Lipzen A."/>
            <person name="Lundell T."/>
            <person name="Morin E."/>
            <person name="Murat C."/>
            <person name="Riley R."/>
            <person name="Ohm R."/>
            <person name="Sun H."/>
            <person name="Tunlid A."/>
            <person name="Henrissat B."/>
            <person name="Grigoriev I.V."/>
            <person name="Hibbett D.S."/>
            <person name="Martin F."/>
        </authorList>
    </citation>
    <scope>NUCLEOTIDE SEQUENCE [LARGE SCALE GENOMIC DNA]</scope>
    <source>
        <strain evidence="4">ATCC 200175</strain>
    </source>
</reference>
<protein>
    <recommendedName>
        <fullName evidence="2">Fe2OG dioxygenase domain-containing protein</fullName>
    </recommendedName>
</protein>
<dbReference type="PROSITE" id="PS51471">
    <property type="entry name" value="FE2OG_OXY"/>
    <property type="match status" value="1"/>
</dbReference>
<dbReference type="GO" id="GO:0016491">
    <property type="term" value="F:oxidoreductase activity"/>
    <property type="evidence" value="ECO:0007669"/>
    <property type="project" value="UniProtKB-KW"/>
</dbReference>
<keyword evidence="1" id="KW-0408">Iron</keyword>
<dbReference type="Gene3D" id="2.60.120.620">
    <property type="entry name" value="q2cbj1_9rhob like domain"/>
    <property type="match status" value="1"/>
</dbReference>
<dbReference type="OrthoDB" id="27483at2759"/>
<name>A0A0C9TGX2_PAXIN</name>
<dbReference type="HOGENOM" id="CLU_019613_2_1_1"/>
<sequence>MSLWDDPDVQTLRNAFTDRVPFHSGICTVPDRQLMLYYSQDDIHRRLDFSKAGEKELEVLYRTCKPATFGRNGENVFDETYRKAGKMDLTAFSTLFDPRSLGIHDQIIQGLFTRDRGVEMELYKLNVYGKDDFFKPHKDTPRGEGMVGSLVIVLPTQHEGGQFVLRNGREEWAIDFTDKFAAATEPSICFITFFGDVEHEVLPVTSGYRVTLTYNLYYDTPHATSFHFPSPAHLTLKEALAKLVNDKSKLPNGGYLGFGLQHEYVYSGHKLLDSLLDQFKGPDQVLADVCEELGLRYSLRLLYERNPFNLLTVGQLQGKRSAGMGSEDALMEALEDFTIDQVEGVELLGYRRPPLHLLAEEEYSSSFAPLYRQPPTQVLEIWPMSSVGIRTPFAVYGNEPWLGEFYGKACMLIAIDPAESRKPLGM</sequence>
<evidence type="ECO:0000259" key="2">
    <source>
        <dbReference type="PROSITE" id="PS51471"/>
    </source>
</evidence>
<evidence type="ECO:0000256" key="1">
    <source>
        <dbReference type="RuleBase" id="RU003682"/>
    </source>
</evidence>
<evidence type="ECO:0000313" key="4">
    <source>
        <dbReference type="Proteomes" id="UP000053647"/>
    </source>
</evidence>
<dbReference type="InterPro" id="IPR005123">
    <property type="entry name" value="Oxoglu/Fe-dep_dioxygenase_dom"/>
</dbReference>
<dbReference type="PANTHER" id="PTHR33099">
    <property type="entry name" value="FE2OG DIOXYGENASE DOMAIN-CONTAINING PROTEIN"/>
    <property type="match status" value="1"/>
</dbReference>
<dbReference type="Pfam" id="PF13640">
    <property type="entry name" value="2OG-FeII_Oxy_3"/>
    <property type="match status" value="1"/>
</dbReference>
<dbReference type="GO" id="GO:0046872">
    <property type="term" value="F:metal ion binding"/>
    <property type="evidence" value="ECO:0007669"/>
    <property type="project" value="UniProtKB-KW"/>
</dbReference>
<dbReference type="Proteomes" id="UP000053647">
    <property type="component" value="Unassembled WGS sequence"/>
</dbReference>
<feature type="domain" description="Fe2OG dioxygenase" evidence="2">
    <location>
        <begin position="117"/>
        <end position="218"/>
    </location>
</feature>
<dbReference type="InterPro" id="IPR044862">
    <property type="entry name" value="Pro_4_hyd_alph_FE2OG_OXY"/>
</dbReference>
<keyword evidence="1" id="KW-0560">Oxidoreductase</keyword>
<keyword evidence="1" id="KW-0479">Metal-binding</keyword>
<gene>
    <name evidence="3" type="ORF">PAXINDRAFT_99763</name>
</gene>
<keyword evidence="4" id="KW-1185">Reference proteome</keyword>
<reference evidence="3 4" key="1">
    <citation type="submission" date="2014-06" db="EMBL/GenBank/DDBJ databases">
        <authorList>
            <consortium name="DOE Joint Genome Institute"/>
            <person name="Kuo A."/>
            <person name="Kohler A."/>
            <person name="Nagy L.G."/>
            <person name="Floudas D."/>
            <person name="Copeland A."/>
            <person name="Barry K.W."/>
            <person name="Cichocki N."/>
            <person name="Veneault-Fourrey C."/>
            <person name="LaButti K."/>
            <person name="Lindquist E.A."/>
            <person name="Lipzen A."/>
            <person name="Lundell T."/>
            <person name="Morin E."/>
            <person name="Murat C."/>
            <person name="Sun H."/>
            <person name="Tunlid A."/>
            <person name="Henrissat B."/>
            <person name="Grigoriev I.V."/>
            <person name="Hibbett D.S."/>
            <person name="Martin F."/>
            <person name="Nordberg H.P."/>
            <person name="Cantor M.N."/>
            <person name="Hua S.X."/>
        </authorList>
    </citation>
    <scope>NUCLEOTIDE SEQUENCE [LARGE SCALE GENOMIC DNA]</scope>
    <source>
        <strain evidence="3 4">ATCC 200175</strain>
    </source>
</reference>
<proteinExistence type="inferred from homology"/>
<organism evidence="3 4">
    <name type="scientific">Paxillus involutus ATCC 200175</name>
    <dbReference type="NCBI Taxonomy" id="664439"/>
    <lineage>
        <taxon>Eukaryota</taxon>
        <taxon>Fungi</taxon>
        <taxon>Dikarya</taxon>
        <taxon>Basidiomycota</taxon>
        <taxon>Agaricomycotina</taxon>
        <taxon>Agaricomycetes</taxon>
        <taxon>Agaricomycetidae</taxon>
        <taxon>Boletales</taxon>
        <taxon>Paxilineae</taxon>
        <taxon>Paxillaceae</taxon>
        <taxon>Paxillus</taxon>
    </lineage>
</organism>